<dbReference type="GO" id="GO:0006355">
    <property type="term" value="P:regulation of DNA-templated transcription"/>
    <property type="evidence" value="ECO:0007669"/>
    <property type="project" value="InterPro"/>
</dbReference>
<evidence type="ECO:0000256" key="1">
    <source>
        <dbReference type="ARBA" id="ARBA00008271"/>
    </source>
</evidence>
<keyword evidence="3" id="KW-0805">Transcription regulation</keyword>
<organism evidence="5">
    <name type="scientific">Mamestra brassicae nuclear polyhedrosis virus</name>
    <name type="common">MbNPV</name>
    <dbReference type="NCBI Taxonomy" id="78219"/>
    <lineage>
        <taxon>Viruses</taxon>
        <taxon>Viruses incertae sedis</taxon>
        <taxon>Naldaviricetes</taxon>
        <taxon>Lefavirales</taxon>
        <taxon>Baculoviridae</taxon>
        <taxon>Alphabaculovirus</taxon>
        <taxon>Alphabaculovirus mabrassicae</taxon>
    </lineage>
</organism>
<dbReference type="InterPro" id="IPR009429">
    <property type="entry name" value="Baculo_LEF-11"/>
</dbReference>
<organismHost>
    <name type="scientific">Lepidoptera</name>
    <name type="common">moths &amp; butterflies</name>
    <dbReference type="NCBI Taxonomy" id="7088"/>
</organismHost>
<reference evidence="5" key="1">
    <citation type="submission" date="2014-05" db="EMBL/GenBank/DDBJ databases">
        <authorList>
            <person name="Hou D."/>
            <person name="Liu X."/>
            <person name="Yin F."/>
            <person name="Zhu Z."/>
            <person name="Wang J."/>
            <person name="Zhang L."/>
            <person name="Kou Z."/>
            <person name="Deng F."/>
            <person name="Wang H."/>
            <person name="Hu Z."/>
        </authorList>
    </citation>
    <scope>NUCLEOTIDE SEQUENCE</scope>
    <source>
        <strain evidence="5">CTa</strain>
    </source>
</reference>
<proteinExistence type="inferred from homology"/>
<dbReference type="EMBL" id="KJ871680">
    <property type="protein sequence ID" value="AIL25221.1"/>
    <property type="molecule type" value="Genomic_DNA"/>
</dbReference>
<keyword evidence="4" id="KW-0804">Transcription</keyword>
<evidence type="ECO:0000256" key="4">
    <source>
        <dbReference type="ARBA" id="ARBA00023163"/>
    </source>
</evidence>
<evidence type="ECO:0000256" key="3">
    <source>
        <dbReference type="ARBA" id="ARBA00023015"/>
    </source>
</evidence>
<evidence type="ECO:0000313" key="5">
    <source>
        <dbReference type="EMBL" id="AIL25221.1"/>
    </source>
</evidence>
<protein>
    <recommendedName>
        <fullName evidence="2">Late expression factor 11</fullName>
    </recommendedName>
</protein>
<name>A0A077D0X3_NPVMB</name>
<accession>A0A077D0X3</accession>
<dbReference type="GO" id="GO:0019058">
    <property type="term" value="P:viral life cycle"/>
    <property type="evidence" value="ECO:0007669"/>
    <property type="project" value="InterPro"/>
</dbReference>
<sequence length="124" mass="14402">MDAPSTEGANVDYQHEPQKNSQCCLTRSEVYALVREVINKRKHHNLVTNVCDHVFDDGFEEQLKYIRANIDKALITVGGEHKHCKRLAAHIKKINKIFKLNKSLETEYKQSTDKYGSNRFNRNK</sequence>
<comment type="similarity">
    <text evidence="1">Belongs to the baculoviridae LEF-11 family.</text>
</comment>
<evidence type="ECO:0000256" key="2">
    <source>
        <dbReference type="ARBA" id="ARBA00017118"/>
    </source>
</evidence>
<dbReference type="Pfam" id="PF06385">
    <property type="entry name" value="Baculo_LEF-11"/>
    <property type="match status" value="1"/>
</dbReference>